<gene>
    <name evidence="5" type="ORF">JW744_05455</name>
</gene>
<dbReference type="PANTHER" id="PTHR10584">
    <property type="entry name" value="SUGAR KINASE"/>
    <property type="match status" value="1"/>
</dbReference>
<dbReference type="SUPFAM" id="SSF53613">
    <property type="entry name" value="Ribokinase-like"/>
    <property type="match status" value="1"/>
</dbReference>
<evidence type="ECO:0000256" key="3">
    <source>
        <dbReference type="ARBA" id="ARBA00022777"/>
    </source>
</evidence>
<dbReference type="InterPro" id="IPR029056">
    <property type="entry name" value="Ribokinase-like"/>
</dbReference>
<sequence length="247" mass="27334">PEESMKLLQGKGIDTAGIEKAGGKTFSWKGEYGLDINVAKTLQTDLNVLEKFDPKLPEEYKKAGFLFLGNIDPELQLKVLAQMKKTKLAIADTMNYWIESKREKVLEVVEKADICLMNDAEARQLFKTANLMEAAKEILKRNSQLAIIKKGEHGSLLCTSLGCFTAPAYPLENVVDPTGCGDSFAGALIGFLAKQGKVNEELMRKALIYGSTVASFNAEGIGTERIKAISTDDINKRFEEFKELVRF</sequence>
<evidence type="ECO:0000259" key="4">
    <source>
        <dbReference type="Pfam" id="PF00294"/>
    </source>
</evidence>
<dbReference type="GO" id="GO:0016301">
    <property type="term" value="F:kinase activity"/>
    <property type="evidence" value="ECO:0007669"/>
    <property type="project" value="UniProtKB-KW"/>
</dbReference>
<proteinExistence type="inferred from homology"/>
<name>A0A938YYW7_9ARCH</name>
<dbReference type="PANTHER" id="PTHR10584:SF166">
    <property type="entry name" value="RIBOKINASE"/>
    <property type="match status" value="1"/>
</dbReference>
<comment type="similarity">
    <text evidence="1">Belongs to the carbohydrate kinase PfkB family.</text>
</comment>
<comment type="caution">
    <text evidence="5">The sequence shown here is derived from an EMBL/GenBank/DDBJ whole genome shotgun (WGS) entry which is preliminary data.</text>
</comment>
<evidence type="ECO:0000313" key="5">
    <source>
        <dbReference type="EMBL" id="MBN2067888.1"/>
    </source>
</evidence>
<dbReference type="EMBL" id="JAFGDB010000096">
    <property type="protein sequence ID" value="MBN2067888.1"/>
    <property type="molecule type" value="Genomic_DNA"/>
</dbReference>
<dbReference type="Gene3D" id="3.40.1190.20">
    <property type="match status" value="1"/>
</dbReference>
<reference evidence="5" key="1">
    <citation type="submission" date="2021-01" db="EMBL/GenBank/DDBJ databases">
        <title>Active Sulfur Cycling in an Early Earth Analoge.</title>
        <authorList>
            <person name="Hahn C.R."/>
            <person name="Youssef N.H."/>
            <person name="Elshahed M."/>
        </authorList>
    </citation>
    <scope>NUCLEOTIDE SEQUENCE</scope>
    <source>
        <strain evidence="5">Zod_Metabat.1151</strain>
    </source>
</reference>
<keyword evidence="3 5" id="KW-0418">Kinase</keyword>
<protein>
    <submittedName>
        <fullName evidence="5">Sugar kinase</fullName>
    </submittedName>
</protein>
<organism evidence="5 6">
    <name type="scientific">Candidatus Iainarchaeum sp</name>
    <dbReference type="NCBI Taxonomy" id="3101447"/>
    <lineage>
        <taxon>Archaea</taxon>
        <taxon>Candidatus Iainarchaeota</taxon>
        <taxon>Candidatus Iainarchaeia</taxon>
        <taxon>Candidatus Iainarchaeales</taxon>
        <taxon>Candidatus Iainarchaeaceae</taxon>
        <taxon>Candidatus Iainarchaeum</taxon>
    </lineage>
</organism>
<feature type="non-terminal residue" evidence="5">
    <location>
        <position position="1"/>
    </location>
</feature>
<dbReference type="Pfam" id="PF00294">
    <property type="entry name" value="PfkB"/>
    <property type="match status" value="1"/>
</dbReference>
<keyword evidence="2" id="KW-0808">Transferase</keyword>
<dbReference type="GO" id="GO:0005829">
    <property type="term" value="C:cytosol"/>
    <property type="evidence" value="ECO:0007669"/>
    <property type="project" value="TreeGrafter"/>
</dbReference>
<dbReference type="Proteomes" id="UP000809243">
    <property type="component" value="Unassembled WGS sequence"/>
</dbReference>
<evidence type="ECO:0000256" key="2">
    <source>
        <dbReference type="ARBA" id="ARBA00022679"/>
    </source>
</evidence>
<accession>A0A938YYW7</accession>
<dbReference type="AlphaFoldDB" id="A0A938YYW7"/>
<dbReference type="InterPro" id="IPR011611">
    <property type="entry name" value="PfkB_dom"/>
</dbReference>
<evidence type="ECO:0000313" key="6">
    <source>
        <dbReference type="Proteomes" id="UP000809243"/>
    </source>
</evidence>
<evidence type="ECO:0000256" key="1">
    <source>
        <dbReference type="ARBA" id="ARBA00010688"/>
    </source>
</evidence>
<feature type="domain" description="Carbohydrate kinase PfkB" evidence="4">
    <location>
        <begin position="6"/>
        <end position="223"/>
    </location>
</feature>